<feature type="coiled-coil region" evidence="1">
    <location>
        <begin position="88"/>
        <end position="129"/>
    </location>
</feature>
<evidence type="ECO:0000313" key="3">
    <source>
        <dbReference type="Proteomes" id="UP000245207"/>
    </source>
</evidence>
<gene>
    <name evidence="2" type="ORF">CTI12_AA363360</name>
</gene>
<dbReference type="AlphaFoldDB" id="A0A2U1MNF0"/>
<protein>
    <submittedName>
        <fullName evidence="2">Uncharacterized protein</fullName>
    </submittedName>
</protein>
<comment type="caution">
    <text evidence="2">The sequence shown here is derived from an EMBL/GenBank/DDBJ whole genome shotgun (WGS) entry which is preliminary data.</text>
</comment>
<evidence type="ECO:0000313" key="2">
    <source>
        <dbReference type="EMBL" id="PWA62757.1"/>
    </source>
</evidence>
<sequence length="164" mass="19513">MSKEMKAAPFKDVEKQGVVTESFNETYDEAVEETGNEFYADAFYEYVNDDHERHGSVDGDEYVNEDHELYAIYADAFYEYVNGDQYVNEEHERQMRQDEEALMELLAEEERAEREMNEKLKQERDLEELPWKIDNGIAEPKDFGNYRYETNWDVLLNLLKGLIH</sequence>
<keyword evidence="3" id="KW-1185">Reference proteome</keyword>
<dbReference type="EMBL" id="PKPP01004792">
    <property type="protein sequence ID" value="PWA62757.1"/>
    <property type="molecule type" value="Genomic_DNA"/>
</dbReference>
<evidence type="ECO:0000256" key="1">
    <source>
        <dbReference type="SAM" id="Coils"/>
    </source>
</evidence>
<dbReference type="Proteomes" id="UP000245207">
    <property type="component" value="Unassembled WGS sequence"/>
</dbReference>
<keyword evidence="1" id="KW-0175">Coiled coil</keyword>
<accession>A0A2U1MNF0</accession>
<organism evidence="2 3">
    <name type="scientific">Artemisia annua</name>
    <name type="common">Sweet wormwood</name>
    <dbReference type="NCBI Taxonomy" id="35608"/>
    <lineage>
        <taxon>Eukaryota</taxon>
        <taxon>Viridiplantae</taxon>
        <taxon>Streptophyta</taxon>
        <taxon>Embryophyta</taxon>
        <taxon>Tracheophyta</taxon>
        <taxon>Spermatophyta</taxon>
        <taxon>Magnoliopsida</taxon>
        <taxon>eudicotyledons</taxon>
        <taxon>Gunneridae</taxon>
        <taxon>Pentapetalae</taxon>
        <taxon>asterids</taxon>
        <taxon>campanulids</taxon>
        <taxon>Asterales</taxon>
        <taxon>Asteraceae</taxon>
        <taxon>Asteroideae</taxon>
        <taxon>Anthemideae</taxon>
        <taxon>Artemisiinae</taxon>
        <taxon>Artemisia</taxon>
    </lineage>
</organism>
<name>A0A2U1MNF0_ARTAN</name>
<proteinExistence type="predicted"/>
<reference evidence="2 3" key="1">
    <citation type="journal article" date="2018" name="Mol. Plant">
        <title>The genome of Artemisia annua provides insight into the evolution of Asteraceae family and artemisinin biosynthesis.</title>
        <authorList>
            <person name="Shen Q."/>
            <person name="Zhang L."/>
            <person name="Liao Z."/>
            <person name="Wang S."/>
            <person name="Yan T."/>
            <person name="Shi P."/>
            <person name="Liu M."/>
            <person name="Fu X."/>
            <person name="Pan Q."/>
            <person name="Wang Y."/>
            <person name="Lv Z."/>
            <person name="Lu X."/>
            <person name="Zhang F."/>
            <person name="Jiang W."/>
            <person name="Ma Y."/>
            <person name="Chen M."/>
            <person name="Hao X."/>
            <person name="Li L."/>
            <person name="Tang Y."/>
            <person name="Lv G."/>
            <person name="Zhou Y."/>
            <person name="Sun X."/>
            <person name="Brodelius P.E."/>
            <person name="Rose J.K.C."/>
            <person name="Tang K."/>
        </authorList>
    </citation>
    <scope>NUCLEOTIDE SEQUENCE [LARGE SCALE GENOMIC DNA]</scope>
    <source>
        <strain evidence="3">cv. Huhao1</strain>
        <tissue evidence="2">Leaf</tissue>
    </source>
</reference>